<feature type="disulfide bond" evidence="4">
    <location>
        <begin position="990"/>
        <end position="1017"/>
    </location>
</feature>
<evidence type="ECO:0000259" key="5">
    <source>
        <dbReference type="PROSITE" id="PS50923"/>
    </source>
</evidence>
<comment type="caution">
    <text evidence="6">The sequence shown here is derived from an EMBL/GenBank/DDBJ whole genome shotgun (WGS) entry which is preliminary data.</text>
</comment>
<keyword evidence="7" id="KW-1185">Reference proteome</keyword>
<feature type="domain" description="Sushi" evidence="5">
    <location>
        <begin position="198"/>
        <end position="259"/>
    </location>
</feature>
<keyword evidence="4" id="KW-0768">Sushi</keyword>
<proteinExistence type="predicted"/>
<feature type="domain" description="Sushi" evidence="5">
    <location>
        <begin position="360"/>
        <end position="418"/>
    </location>
</feature>
<evidence type="ECO:0000313" key="7">
    <source>
        <dbReference type="Proteomes" id="UP001519460"/>
    </source>
</evidence>
<feature type="domain" description="Sushi" evidence="5">
    <location>
        <begin position="719"/>
        <end position="785"/>
    </location>
</feature>
<keyword evidence="2" id="KW-0677">Repeat</keyword>
<feature type="domain" description="Sushi" evidence="5">
    <location>
        <begin position="106"/>
        <end position="165"/>
    </location>
</feature>
<feature type="disulfide bond" evidence="4">
    <location>
        <begin position="230"/>
        <end position="257"/>
    </location>
</feature>
<feature type="domain" description="Sushi" evidence="5">
    <location>
        <begin position="594"/>
        <end position="652"/>
    </location>
</feature>
<dbReference type="SMART" id="SM00032">
    <property type="entry name" value="CCP"/>
    <property type="match status" value="15"/>
</dbReference>
<feature type="domain" description="Sushi" evidence="5">
    <location>
        <begin position="1020"/>
        <end position="1090"/>
    </location>
</feature>
<feature type="domain" description="Sushi" evidence="5">
    <location>
        <begin position="844"/>
        <end position="902"/>
    </location>
</feature>
<feature type="disulfide bond" evidence="4">
    <location>
        <begin position="623"/>
        <end position="650"/>
    </location>
</feature>
<dbReference type="AlphaFoldDB" id="A0ABD0KY00"/>
<feature type="disulfide bond" evidence="4">
    <location>
        <begin position="300"/>
        <end position="343"/>
    </location>
</feature>
<accession>A0ABD0KY00</accession>
<evidence type="ECO:0000313" key="6">
    <source>
        <dbReference type="EMBL" id="KAK7491680.1"/>
    </source>
</evidence>
<feature type="domain" description="Sushi" evidence="5">
    <location>
        <begin position="477"/>
        <end position="535"/>
    </location>
</feature>
<organism evidence="6 7">
    <name type="scientific">Batillaria attramentaria</name>
    <dbReference type="NCBI Taxonomy" id="370345"/>
    <lineage>
        <taxon>Eukaryota</taxon>
        <taxon>Metazoa</taxon>
        <taxon>Spiralia</taxon>
        <taxon>Lophotrochozoa</taxon>
        <taxon>Mollusca</taxon>
        <taxon>Gastropoda</taxon>
        <taxon>Caenogastropoda</taxon>
        <taxon>Sorbeoconcha</taxon>
        <taxon>Cerithioidea</taxon>
        <taxon>Batillariidae</taxon>
        <taxon>Batillaria</taxon>
    </lineage>
</organism>
<dbReference type="Proteomes" id="UP001519460">
    <property type="component" value="Unassembled WGS sequence"/>
</dbReference>
<dbReference type="Pfam" id="PF00084">
    <property type="entry name" value="Sushi"/>
    <property type="match status" value="15"/>
</dbReference>
<dbReference type="PANTHER" id="PTHR45656">
    <property type="entry name" value="PROTEIN CBR-CLEC-78"/>
    <property type="match status" value="1"/>
</dbReference>
<dbReference type="InterPro" id="IPR051277">
    <property type="entry name" value="SEZ6_CSMD_C4BPB_Regulators"/>
</dbReference>
<dbReference type="InterPro" id="IPR035976">
    <property type="entry name" value="Sushi/SCR/CCP_sf"/>
</dbReference>
<feature type="disulfide bond" evidence="4">
    <location>
        <begin position="389"/>
        <end position="416"/>
    </location>
</feature>
<dbReference type="PANTHER" id="PTHR45656:SF4">
    <property type="entry name" value="PROTEIN CBR-CLEC-78"/>
    <property type="match status" value="1"/>
</dbReference>
<dbReference type="SUPFAM" id="SSF57535">
    <property type="entry name" value="Complement control module/SCR domain"/>
    <property type="match status" value="16"/>
</dbReference>
<feature type="disulfide bond" evidence="4">
    <location>
        <begin position="814"/>
        <end position="841"/>
    </location>
</feature>
<keyword evidence="1" id="KW-0732">Signal</keyword>
<evidence type="ECO:0000256" key="4">
    <source>
        <dbReference type="PROSITE-ProRule" id="PRU00302"/>
    </source>
</evidence>
<sequence>MRAAPYPATSGGHQLLKTGTHSQACEEHFTTEALILLSCGSDVALVKMIRPHDINGQRLDEECPRHADVGTRKCTKRCEDDADCKSRKKTCECDGVCGRSCVNENIRCMPTPRQIPNGKVTILPYNRFGAVARYTCTDGYTLVGLPARVCQGDETWNGEEPRCELNHRLIGNDVPKQKLSSLKPRNVGQYWADSDTNHECKSPPRVHHAHHTGTEGQTKFQLGTNLRYQCDAGYMPLKDSVDRAWCVGGGIWWRTCCIVCVFMSTCSTPAAGCELPPPPLHGYVNGLSSGGLGSQVTYSCESGFFLHADNDAIQTQYRFVTGTQLTYTCQFGYYREGSSRAICSGPNGNWVGPTMTCKARDCGAPGEINNGWRDPGYRFTYPTRVTYHCNEGYELDGRGYRECQANGEWSGQLPTCKPIHCLELRPPLHGTMIGSGTSYGSVIRFVCNDGYKVVGSAERTCQADRTWSGQDAFCEEINCGVPGPLWNGYLDGHRTTVGAVYFYRCNIRTKFNGESFSTQCLENGQWSYPTPKCLGQCQVPSIMNGTIENGREGVWVDTGTVITPSCLNGLVLNDSSEIICNNGSWNIIPRCVPAPCNEPPPLVDNGHRVFFGVRHGDRARYFCIEGYKLSGDNQYLTCQYGHWDSPAPTCVENFCANPGKLDNGTVYKRGRDGRFKFQEFIYTIRHGTRLEYECDRNFKLQGPRGAACVNGSWSPAEKPRCVRWRHPLFHKLWKPVEEQKSLTYRFTYPTRVTYHCNEGYELDGRGYRECQANGEWSGQLPTCKPIHCLELRPPLHGTMIGSGTSYGSVIRFVCNDGYKVVGSAERTCQADRTWSGQDAFCEEINCGVPGPLWNGYLDGHRTTVGAVYFYRCNIRTKFNGESFSTQCLENGQWSYPTPKCLGQCQVPSIMNGTIENGREGVWVDTGTVITPSCLNGLVLNDSSEIICNNGSWNIIPRCVPAPCNEPPPLVDNGHRVFFGVRHGDRARYFCIEGYKLSGDNQYLTCQYGHWDSPAPTCVENFCANPGKLDNGTVYKRGRDGRFKFQEFIYTIRHGTRLEYECDRNFKLQGPRGAACVNGSWSPAEKPRCVRWRHPLFHKLWKPVEEQKSLTYR</sequence>
<feature type="disulfide bond" evidence="4">
    <location>
        <begin position="447"/>
        <end position="474"/>
    </location>
</feature>
<feature type="disulfide bond" evidence="4">
    <location>
        <begin position="1061"/>
        <end position="1088"/>
    </location>
</feature>
<dbReference type="CDD" id="cd00033">
    <property type="entry name" value="CCP"/>
    <property type="match status" value="13"/>
</dbReference>
<evidence type="ECO:0000256" key="2">
    <source>
        <dbReference type="ARBA" id="ARBA00022737"/>
    </source>
</evidence>
<dbReference type="EMBL" id="JACVVK020000112">
    <property type="protein sequence ID" value="KAK7491680.1"/>
    <property type="molecule type" value="Genomic_DNA"/>
</dbReference>
<evidence type="ECO:0000256" key="1">
    <source>
        <dbReference type="ARBA" id="ARBA00022729"/>
    </source>
</evidence>
<reference evidence="6 7" key="1">
    <citation type="journal article" date="2023" name="Sci. Data">
        <title>Genome assembly of the Korean intertidal mud-creeper Batillaria attramentaria.</title>
        <authorList>
            <person name="Patra A.K."/>
            <person name="Ho P.T."/>
            <person name="Jun S."/>
            <person name="Lee S.J."/>
            <person name="Kim Y."/>
            <person name="Won Y.J."/>
        </authorList>
    </citation>
    <scope>NUCLEOTIDE SEQUENCE [LARGE SCALE GENOMIC DNA]</scope>
    <source>
        <strain evidence="6">Wonlab-2016</strain>
    </source>
</reference>
<feature type="domain" description="Sushi" evidence="5">
    <location>
        <begin position="298"/>
        <end position="359"/>
    </location>
</feature>
<keyword evidence="3 4" id="KW-1015">Disulfide bond</keyword>
<feature type="disulfide bond" evidence="4">
    <location>
        <begin position="136"/>
        <end position="163"/>
    </location>
</feature>
<feature type="disulfide bond" evidence="4">
    <location>
        <begin position="756"/>
        <end position="783"/>
    </location>
</feature>
<feature type="domain" description="Sushi" evidence="5">
    <location>
        <begin position="786"/>
        <end position="843"/>
    </location>
</feature>
<feature type="domain" description="Sushi" evidence="5">
    <location>
        <begin position="961"/>
        <end position="1019"/>
    </location>
</feature>
<gene>
    <name evidence="6" type="ORF">BaRGS_00017133</name>
</gene>
<protein>
    <recommendedName>
        <fullName evidence="5">Sushi domain-containing protein</fullName>
    </recommendedName>
</protein>
<name>A0ABD0KY00_9CAEN</name>
<feature type="domain" description="Sushi" evidence="5">
    <location>
        <begin position="419"/>
        <end position="476"/>
    </location>
</feature>
<comment type="caution">
    <text evidence="4">Lacks conserved residue(s) required for the propagation of feature annotation.</text>
</comment>
<dbReference type="Gene3D" id="2.10.70.10">
    <property type="entry name" value="Complement Module, domain 1"/>
    <property type="match status" value="16"/>
</dbReference>
<evidence type="ECO:0000256" key="3">
    <source>
        <dbReference type="ARBA" id="ARBA00023157"/>
    </source>
</evidence>
<dbReference type="PROSITE" id="PS50923">
    <property type="entry name" value="SUSHI"/>
    <property type="match status" value="12"/>
</dbReference>
<dbReference type="InterPro" id="IPR000436">
    <property type="entry name" value="Sushi_SCR_CCP_dom"/>
</dbReference>